<comment type="subcellular location">
    <subcellularLocation>
        <location evidence="9">Cytoplasm</location>
    </subcellularLocation>
</comment>
<feature type="domain" description="Carbohydrate kinase PfkB" evidence="10">
    <location>
        <begin position="2"/>
        <end position="289"/>
    </location>
</feature>
<dbReference type="Proteomes" id="UP000002218">
    <property type="component" value="Chromosome"/>
</dbReference>
<dbReference type="InterPro" id="IPR002139">
    <property type="entry name" value="Ribo/fructo_kinase"/>
</dbReference>
<dbReference type="PANTHER" id="PTHR10584:SF166">
    <property type="entry name" value="RIBOKINASE"/>
    <property type="match status" value="1"/>
</dbReference>
<dbReference type="SUPFAM" id="SSF53613">
    <property type="entry name" value="Ribokinase-like"/>
    <property type="match status" value="1"/>
</dbReference>
<feature type="binding site" evidence="9">
    <location>
        <position position="286"/>
    </location>
    <ligand>
        <name>K(+)</name>
        <dbReference type="ChEBI" id="CHEBI:29103"/>
    </ligand>
</feature>
<feature type="binding site" evidence="9">
    <location>
        <begin position="214"/>
        <end position="219"/>
    </location>
    <ligand>
        <name>ATP</name>
        <dbReference type="ChEBI" id="CHEBI:30616"/>
    </ligand>
</feature>
<comment type="caution">
    <text evidence="9">Lacks conserved residue(s) required for the propagation of feature annotation.</text>
</comment>
<evidence type="ECO:0000256" key="4">
    <source>
        <dbReference type="ARBA" id="ARBA00022777"/>
    </source>
</evidence>
<comment type="subunit">
    <text evidence="9">Homodimer.</text>
</comment>
<sequence>MIVVVGSLNADLVVTTERHPQPGETVRGGNLSVIPGGKSANQAVAASRLGGRVRLIGAVGDDANGDLLRTAAAAAGVDVAGVQVRPGTVTGTAVITVDAAGENTIVISPGANALVNADQIGARTFDGAAALVLCLEIPIDVVLTAARTAAAAGVTVVTNLSPYQRVPRELLTLTDVLLLNDHEAQHLVGATGATSTSELRDALAAHHIQRAIVTRGVDGCLVFDGPAPVVHVPTVQVTAVDTTGCGDAFTGALAFRLACGDTVVAAAQFATKVGAYAATKPGAQSSFPTAAELCQFLSGREPARQNSIPPGTTVGHGSGQ</sequence>
<keyword evidence="5 9" id="KW-0067">ATP-binding</keyword>
<dbReference type="KEGG" id="nml:Namu_2012"/>
<evidence type="ECO:0000259" key="10">
    <source>
        <dbReference type="Pfam" id="PF00294"/>
    </source>
</evidence>
<protein>
    <recommendedName>
        <fullName evidence="9">Ribokinase</fullName>
        <shortName evidence="9">RK</shortName>
        <ecNumber evidence="9">2.7.1.15</ecNumber>
    </recommendedName>
</protein>
<keyword evidence="7 9" id="KW-0630">Potassium</keyword>
<evidence type="ECO:0000313" key="12">
    <source>
        <dbReference type="Proteomes" id="UP000002218"/>
    </source>
</evidence>
<dbReference type="PANTHER" id="PTHR10584">
    <property type="entry name" value="SUGAR KINASE"/>
    <property type="match status" value="1"/>
</dbReference>
<feature type="binding site" evidence="9">
    <location>
        <position position="241"/>
    </location>
    <ligand>
        <name>K(+)</name>
        <dbReference type="ChEBI" id="CHEBI:29103"/>
    </ligand>
</feature>
<dbReference type="EMBL" id="CP001737">
    <property type="protein sequence ID" value="ACV78396.1"/>
    <property type="molecule type" value="Genomic_DNA"/>
</dbReference>
<dbReference type="InterPro" id="IPR011877">
    <property type="entry name" value="Ribokinase"/>
</dbReference>
<evidence type="ECO:0000256" key="8">
    <source>
        <dbReference type="ARBA" id="ARBA00023277"/>
    </source>
</evidence>
<feature type="binding site" evidence="9">
    <location>
        <position position="180"/>
    </location>
    <ligand>
        <name>ATP</name>
        <dbReference type="ChEBI" id="CHEBI:30616"/>
    </ligand>
</feature>
<keyword evidence="1 9" id="KW-0808">Transferase</keyword>
<dbReference type="STRING" id="479431.Namu_2012"/>
<reference evidence="12" key="1">
    <citation type="submission" date="2009-09" db="EMBL/GenBank/DDBJ databases">
        <title>The complete genome of Nakamurella multipartita DSM 44233.</title>
        <authorList>
            <consortium name="US DOE Joint Genome Institute (JGI-PGF)"/>
            <person name="Lucas S."/>
            <person name="Copeland A."/>
            <person name="Lapidus A."/>
            <person name="Glavina del Rio T."/>
            <person name="Dalin E."/>
            <person name="Tice H."/>
            <person name="Bruce D."/>
            <person name="Goodwin L."/>
            <person name="Pitluck S."/>
            <person name="Kyrpides N."/>
            <person name="Mavromatis K."/>
            <person name="Ivanova N."/>
            <person name="Ovchinnikova G."/>
            <person name="Sims D."/>
            <person name="Meincke L."/>
            <person name="Brettin T."/>
            <person name="Detter J.C."/>
            <person name="Han C."/>
            <person name="Larimer F."/>
            <person name="Land M."/>
            <person name="Hauser L."/>
            <person name="Markowitz V."/>
            <person name="Cheng J.-F."/>
            <person name="Hugenholtz P."/>
            <person name="Woyke T."/>
            <person name="Wu D."/>
            <person name="Klenk H.-P."/>
            <person name="Eisen J.A."/>
        </authorList>
    </citation>
    <scope>NUCLEOTIDE SEQUENCE [LARGE SCALE GENOMIC DNA]</scope>
    <source>
        <strain evidence="12">ATCC 700099 / DSM 44233 / CIP 104796 / JCM 9543 / NBRC 105858 / Y-104</strain>
    </source>
</reference>
<feature type="binding site" evidence="9">
    <location>
        <begin position="246"/>
        <end position="247"/>
    </location>
    <ligand>
        <name>ATP</name>
        <dbReference type="ChEBI" id="CHEBI:30616"/>
    </ligand>
</feature>
<keyword evidence="4 9" id="KW-0418">Kinase</keyword>
<dbReference type="EC" id="2.7.1.15" evidence="9"/>
<reference evidence="11 12" key="2">
    <citation type="journal article" date="2010" name="Stand. Genomic Sci.">
        <title>Complete genome sequence of Nakamurella multipartita type strain (Y-104).</title>
        <authorList>
            <person name="Tice H."/>
            <person name="Mayilraj S."/>
            <person name="Sims D."/>
            <person name="Lapidus A."/>
            <person name="Nolan M."/>
            <person name="Lucas S."/>
            <person name="Glavina Del Rio T."/>
            <person name="Copeland A."/>
            <person name="Cheng J.F."/>
            <person name="Meincke L."/>
            <person name="Bruce D."/>
            <person name="Goodwin L."/>
            <person name="Pitluck S."/>
            <person name="Ivanova N."/>
            <person name="Mavromatis K."/>
            <person name="Ovchinnikova G."/>
            <person name="Pati A."/>
            <person name="Chen A."/>
            <person name="Palaniappan K."/>
            <person name="Land M."/>
            <person name="Hauser L."/>
            <person name="Chang Y.J."/>
            <person name="Jeffries C.D."/>
            <person name="Detter J.C."/>
            <person name="Brettin T."/>
            <person name="Rohde M."/>
            <person name="Goker M."/>
            <person name="Bristow J."/>
            <person name="Eisen J.A."/>
            <person name="Markowitz V."/>
            <person name="Hugenholtz P."/>
            <person name="Kyrpides N.C."/>
            <person name="Klenk H.P."/>
            <person name="Chen F."/>
        </authorList>
    </citation>
    <scope>NUCLEOTIDE SEQUENCE [LARGE SCALE GENOMIC DNA]</scope>
    <source>
        <strain evidence="12">ATCC 700099 / DSM 44233 / CIP 104796 / JCM 9543 / NBRC 105858 / Y-104</strain>
    </source>
</reference>
<dbReference type="GO" id="GO:0005524">
    <property type="term" value="F:ATP binding"/>
    <property type="evidence" value="ECO:0007669"/>
    <property type="project" value="UniProtKB-UniRule"/>
</dbReference>
<evidence type="ECO:0000256" key="6">
    <source>
        <dbReference type="ARBA" id="ARBA00022842"/>
    </source>
</evidence>
<comment type="pathway">
    <text evidence="9">Carbohydrate metabolism; D-ribose degradation; D-ribose 5-phosphate from beta-D-ribopyranose: step 2/2.</text>
</comment>
<dbReference type="InParanoid" id="C8XI27"/>
<evidence type="ECO:0000256" key="1">
    <source>
        <dbReference type="ARBA" id="ARBA00022679"/>
    </source>
</evidence>
<keyword evidence="3 9" id="KW-0547">Nucleotide-binding</keyword>
<evidence type="ECO:0000313" key="11">
    <source>
        <dbReference type="EMBL" id="ACV78396.1"/>
    </source>
</evidence>
<feature type="binding site" evidence="9">
    <location>
        <begin position="9"/>
        <end position="11"/>
    </location>
    <ligand>
        <name>substrate</name>
    </ligand>
</feature>
<feature type="binding site" evidence="9">
    <location>
        <position position="282"/>
    </location>
    <ligand>
        <name>K(+)</name>
        <dbReference type="ChEBI" id="CHEBI:29103"/>
    </ligand>
</feature>
<dbReference type="Gene3D" id="3.40.1190.20">
    <property type="match status" value="1"/>
</dbReference>
<feature type="binding site" evidence="9">
    <location>
        <position position="277"/>
    </location>
    <ligand>
        <name>K(+)</name>
        <dbReference type="ChEBI" id="CHEBI:29103"/>
    </ligand>
</feature>
<dbReference type="GO" id="GO:0004747">
    <property type="term" value="F:ribokinase activity"/>
    <property type="evidence" value="ECO:0007669"/>
    <property type="project" value="UniProtKB-UniRule"/>
</dbReference>
<keyword evidence="9" id="KW-0963">Cytoplasm</keyword>
<name>C8XI27_NAKMY</name>
<accession>C8XI27</accession>
<dbReference type="InterPro" id="IPR011611">
    <property type="entry name" value="PfkB_dom"/>
</dbReference>
<evidence type="ECO:0000256" key="9">
    <source>
        <dbReference type="HAMAP-Rule" id="MF_01987"/>
    </source>
</evidence>
<comment type="cofactor">
    <cofactor evidence="9">
        <name>Mg(2+)</name>
        <dbReference type="ChEBI" id="CHEBI:18420"/>
    </cofactor>
    <text evidence="9">Requires a divalent cation, most likely magnesium in vivo, as an electrophilic catalyst to aid phosphoryl group transfer. It is the chelate of the metal and the nucleotide that is the actual substrate.</text>
</comment>
<feature type="binding site" evidence="9">
    <location>
        <position position="247"/>
    </location>
    <ligand>
        <name>substrate</name>
    </ligand>
</feature>
<proteinExistence type="inferred from homology"/>
<dbReference type="GO" id="GO:0005829">
    <property type="term" value="C:cytosol"/>
    <property type="evidence" value="ECO:0007669"/>
    <property type="project" value="TreeGrafter"/>
</dbReference>
<dbReference type="HOGENOM" id="CLU_027634_2_1_11"/>
<keyword evidence="6 9" id="KW-0460">Magnesium</keyword>
<gene>
    <name evidence="9" type="primary">rbsK</name>
    <name evidence="11" type="ordered locus">Namu_2012</name>
</gene>
<evidence type="ECO:0000256" key="7">
    <source>
        <dbReference type="ARBA" id="ARBA00022958"/>
    </source>
</evidence>
<dbReference type="PRINTS" id="PR00990">
    <property type="entry name" value="RIBOKINASE"/>
</dbReference>
<keyword evidence="12" id="KW-1185">Reference proteome</keyword>
<comment type="function">
    <text evidence="9">Catalyzes the phosphorylation of ribose at O-5 in a reaction requiring ATP and magnesium. The resulting D-ribose-5-phosphate can then be used either for sythesis of nucleotides, histidine, and tryptophan, or as a component of the pentose phosphate pathway.</text>
</comment>
<dbReference type="UniPathway" id="UPA00916">
    <property type="reaction ID" value="UER00889"/>
</dbReference>
<dbReference type="GO" id="GO:0019303">
    <property type="term" value="P:D-ribose catabolic process"/>
    <property type="evidence" value="ECO:0007669"/>
    <property type="project" value="UniProtKB-UniRule"/>
</dbReference>
<feature type="binding site" evidence="9">
    <location>
        <position position="243"/>
    </location>
    <ligand>
        <name>K(+)</name>
        <dbReference type="ChEBI" id="CHEBI:29103"/>
    </ligand>
</feature>
<dbReference type="GO" id="GO:0046872">
    <property type="term" value="F:metal ion binding"/>
    <property type="evidence" value="ECO:0007669"/>
    <property type="project" value="UniProtKB-KW"/>
</dbReference>
<comment type="activity regulation">
    <text evidence="9">Activated by a monovalent cation that binds near, but not in, the active site. The most likely occupant of the site in vivo is potassium. Ion binding induces a conformational change that may alter substrate affinity.</text>
</comment>
<keyword evidence="2 9" id="KW-0479">Metal-binding</keyword>
<feature type="binding site" evidence="9">
    <location>
        <position position="136"/>
    </location>
    <ligand>
        <name>substrate</name>
    </ligand>
</feature>
<dbReference type="HAMAP" id="MF_01987">
    <property type="entry name" value="Ribokinase"/>
    <property type="match status" value="1"/>
</dbReference>
<dbReference type="Pfam" id="PF00294">
    <property type="entry name" value="PfkB"/>
    <property type="match status" value="1"/>
</dbReference>
<evidence type="ECO:0000256" key="5">
    <source>
        <dbReference type="ARBA" id="ARBA00022840"/>
    </source>
</evidence>
<feature type="binding site" evidence="9">
    <location>
        <position position="280"/>
    </location>
    <ligand>
        <name>K(+)</name>
        <dbReference type="ChEBI" id="CHEBI:29103"/>
    </ligand>
</feature>
<feature type="active site" description="Proton acceptor" evidence="9">
    <location>
        <position position="247"/>
    </location>
</feature>
<dbReference type="CDD" id="cd01174">
    <property type="entry name" value="ribokinase"/>
    <property type="match status" value="1"/>
</dbReference>
<comment type="similarity">
    <text evidence="9">Belongs to the carbohydrate kinase PfkB family. Ribokinase subfamily.</text>
</comment>
<dbReference type="InterPro" id="IPR029056">
    <property type="entry name" value="Ribokinase-like"/>
</dbReference>
<evidence type="ECO:0000256" key="2">
    <source>
        <dbReference type="ARBA" id="ARBA00022723"/>
    </source>
</evidence>
<feature type="binding site" evidence="9">
    <location>
        <begin position="37"/>
        <end position="41"/>
    </location>
    <ligand>
        <name>substrate</name>
    </ligand>
</feature>
<comment type="catalytic activity">
    <reaction evidence="9">
        <text>D-ribose + ATP = D-ribose 5-phosphate + ADP + H(+)</text>
        <dbReference type="Rhea" id="RHEA:13697"/>
        <dbReference type="ChEBI" id="CHEBI:15378"/>
        <dbReference type="ChEBI" id="CHEBI:30616"/>
        <dbReference type="ChEBI" id="CHEBI:47013"/>
        <dbReference type="ChEBI" id="CHEBI:78346"/>
        <dbReference type="ChEBI" id="CHEBI:456216"/>
        <dbReference type="EC" id="2.7.1.15"/>
    </reaction>
</comment>
<dbReference type="AlphaFoldDB" id="C8XI27"/>
<evidence type="ECO:0000256" key="3">
    <source>
        <dbReference type="ARBA" id="ARBA00022741"/>
    </source>
</evidence>
<dbReference type="eggNOG" id="COG0524">
    <property type="taxonomic scope" value="Bacteria"/>
</dbReference>
<dbReference type="FunCoup" id="C8XI27">
    <property type="interactions" value="360"/>
</dbReference>
<organism evidence="11 12">
    <name type="scientific">Nakamurella multipartita (strain ATCC 700099 / DSM 44233 / CIP 104796 / JCM 9543 / NBRC 105858 / Y-104)</name>
    <name type="common">Microsphaera multipartita</name>
    <dbReference type="NCBI Taxonomy" id="479431"/>
    <lineage>
        <taxon>Bacteria</taxon>
        <taxon>Bacillati</taxon>
        <taxon>Actinomycetota</taxon>
        <taxon>Actinomycetes</taxon>
        <taxon>Nakamurellales</taxon>
        <taxon>Nakamurellaceae</taxon>
        <taxon>Nakamurella</taxon>
    </lineage>
</organism>
<keyword evidence="8 9" id="KW-0119">Carbohydrate metabolism</keyword>